<accession>F8C6I6</accession>
<dbReference type="Proteomes" id="UP000000488">
    <property type="component" value="Chromosome"/>
</dbReference>
<dbReference type="STRING" id="483219.LILAB_18365"/>
<dbReference type="EMBL" id="CP002830">
    <property type="protein sequence ID" value="AEI65575.1"/>
    <property type="molecule type" value="Genomic_DNA"/>
</dbReference>
<organism evidence="1 2">
    <name type="scientific">Myxococcus fulvus (strain ATCC BAA-855 / HW-1)</name>
    <dbReference type="NCBI Taxonomy" id="483219"/>
    <lineage>
        <taxon>Bacteria</taxon>
        <taxon>Pseudomonadati</taxon>
        <taxon>Myxococcota</taxon>
        <taxon>Myxococcia</taxon>
        <taxon>Myxococcales</taxon>
        <taxon>Cystobacterineae</taxon>
        <taxon>Myxococcaceae</taxon>
        <taxon>Myxococcus</taxon>
    </lineage>
</organism>
<protein>
    <submittedName>
        <fullName evidence="1">Uncharacterized protein</fullName>
    </submittedName>
</protein>
<proteinExistence type="predicted"/>
<evidence type="ECO:0000313" key="2">
    <source>
        <dbReference type="Proteomes" id="UP000000488"/>
    </source>
</evidence>
<dbReference type="KEGG" id="mfu:LILAB_18365"/>
<reference evidence="1 2" key="1">
    <citation type="journal article" date="2011" name="J. Bacteriol.">
        <title>Genome sequence of the halotolerant marine bacterium Myxococcus fulvus HW-1.</title>
        <authorList>
            <person name="Li Z.F."/>
            <person name="Li X."/>
            <person name="Liu H."/>
            <person name="Liu X."/>
            <person name="Han K."/>
            <person name="Wu Z.H."/>
            <person name="Hu W."/>
            <person name="Li F.F."/>
            <person name="Li Y.Z."/>
        </authorList>
    </citation>
    <scope>NUCLEOTIDE SEQUENCE [LARGE SCALE GENOMIC DNA]</scope>
    <source>
        <strain evidence="2">ATCC BAA-855 / HW-1</strain>
    </source>
</reference>
<dbReference type="HOGENOM" id="CLU_3009547_0_0_7"/>
<gene>
    <name evidence="1" type="ordered locus">LILAB_18365</name>
</gene>
<evidence type="ECO:0000313" key="1">
    <source>
        <dbReference type="EMBL" id="AEI65575.1"/>
    </source>
</evidence>
<name>F8C6I6_MYXFH</name>
<dbReference type="AlphaFoldDB" id="F8C6I6"/>
<sequence>MAGFHESWFQRSGVRNSSPFALMASTLSLWRSRLVEVMRNTGPAAPSVGFDSSSLR</sequence>